<keyword evidence="1" id="KW-0175">Coiled coil</keyword>
<dbReference type="PANTHER" id="PTHR21148">
    <property type="entry name" value="THIOREDOXIN DOMAIN-CONTAINING PROTEIN 9"/>
    <property type="match status" value="1"/>
</dbReference>
<evidence type="ECO:0000313" key="3">
    <source>
        <dbReference type="Proteomes" id="UP001176940"/>
    </source>
</evidence>
<name>A0ABN9MPU3_9NEOB</name>
<accession>A0ABN9MPU3</accession>
<gene>
    <name evidence="2" type="ORF">RIMI_LOCUS23450630</name>
</gene>
<keyword evidence="3" id="KW-1185">Reference proteome</keyword>
<comment type="caution">
    <text evidence="2">The sequence shown here is derived from an EMBL/GenBank/DDBJ whole genome shotgun (WGS) entry which is preliminary data.</text>
</comment>
<evidence type="ECO:0008006" key="4">
    <source>
        <dbReference type="Google" id="ProtNLM"/>
    </source>
</evidence>
<dbReference type="Proteomes" id="UP001176940">
    <property type="component" value="Unassembled WGS sequence"/>
</dbReference>
<dbReference type="InterPro" id="IPR036249">
    <property type="entry name" value="Thioredoxin-like_sf"/>
</dbReference>
<dbReference type="SUPFAM" id="SSF52833">
    <property type="entry name" value="Thioredoxin-like"/>
    <property type="match status" value="1"/>
</dbReference>
<sequence>MLYGWPALTASAEKHSAGGQTLELKTSPIQRCQQVIQRRNKVLDFLLRLTMAQQDPDRCCVSNSTISLARTLQRHGSLAISSSVTEEQLDAELDKLDQMDEDEMERLKEKHLEALKKSQQQKQEWLSKGHGEYREIPSEREFFTEVKESKNVICHFYKDSTFRCKILDKHLAVLAKKHFETKFLKLNVEKAKQQKKQY</sequence>
<proteinExistence type="predicted"/>
<evidence type="ECO:0000313" key="2">
    <source>
        <dbReference type="EMBL" id="CAJ0968822.1"/>
    </source>
</evidence>
<organism evidence="2 3">
    <name type="scientific">Ranitomeya imitator</name>
    <name type="common">mimic poison frog</name>
    <dbReference type="NCBI Taxonomy" id="111125"/>
    <lineage>
        <taxon>Eukaryota</taxon>
        <taxon>Metazoa</taxon>
        <taxon>Chordata</taxon>
        <taxon>Craniata</taxon>
        <taxon>Vertebrata</taxon>
        <taxon>Euteleostomi</taxon>
        <taxon>Amphibia</taxon>
        <taxon>Batrachia</taxon>
        <taxon>Anura</taxon>
        <taxon>Neobatrachia</taxon>
        <taxon>Hyloidea</taxon>
        <taxon>Dendrobatidae</taxon>
        <taxon>Dendrobatinae</taxon>
        <taxon>Ranitomeya</taxon>
    </lineage>
</organism>
<reference evidence="2" key="1">
    <citation type="submission" date="2023-07" db="EMBL/GenBank/DDBJ databases">
        <authorList>
            <person name="Stuckert A."/>
        </authorList>
    </citation>
    <scope>NUCLEOTIDE SEQUENCE</scope>
</reference>
<feature type="coiled-coil region" evidence="1">
    <location>
        <begin position="101"/>
        <end position="128"/>
    </location>
</feature>
<protein>
    <recommendedName>
        <fullName evidence="4">Thioredoxin domain-containing protein</fullName>
    </recommendedName>
</protein>
<evidence type="ECO:0000256" key="1">
    <source>
        <dbReference type="SAM" id="Coils"/>
    </source>
</evidence>
<dbReference type="EMBL" id="CAUEEQ010079702">
    <property type="protein sequence ID" value="CAJ0968822.1"/>
    <property type="molecule type" value="Genomic_DNA"/>
</dbReference>
<dbReference type="Gene3D" id="3.40.30.10">
    <property type="entry name" value="Glutaredoxin"/>
    <property type="match status" value="1"/>
</dbReference>